<sequence>MDLTLLVPPLMFVAAGSYMYRRPMSVRNLVSPQEWKDSPEKAEQLQRGLGKALGAALALGGVLWIVVGLAF</sequence>
<keyword evidence="1" id="KW-0812">Transmembrane</keyword>
<reference evidence="2 3" key="1">
    <citation type="submission" date="2016-10" db="EMBL/GenBank/DDBJ databases">
        <authorList>
            <person name="de Groot N.N."/>
        </authorList>
    </citation>
    <scope>NUCLEOTIDE SEQUENCE [LARGE SCALE GENOMIC DNA]</scope>
    <source>
        <strain evidence="2 3">CDM_5</strain>
    </source>
</reference>
<dbReference type="EMBL" id="FOAD01000002">
    <property type="protein sequence ID" value="SEK91684.1"/>
    <property type="molecule type" value="Genomic_DNA"/>
</dbReference>
<dbReference type="RefSeq" id="WP_074792795.1">
    <property type="nucleotide sequence ID" value="NZ_FOAD01000002.1"/>
</dbReference>
<proteinExistence type="predicted"/>
<keyword evidence="1" id="KW-1133">Transmembrane helix</keyword>
<organism evidence="2 3">
    <name type="scientific">Haloferax larsenii</name>
    <dbReference type="NCBI Taxonomy" id="302484"/>
    <lineage>
        <taxon>Archaea</taxon>
        <taxon>Methanobacteriati</taxon>
        <taxon>Methanobacteriota</taxon>
        <taxon>Stenosarchaea group</taxon>
        <taxon>Halobacteria</taxon>
        <taxon>Halobacteriales</taxon>
        <taxon>Haloferacaceae</taxon>
        <taxon>Haloferax</taxon>
    </lineage>
</organism>
<dbReference type="Proteomes" id="UP000183894">
    <property type="component" value="Unassembled WGS sequence"/>
</dbReference>
<evidence type="ECO:0000313" key="2">
    <source>
        <dbReference type="EMBL" id="SEK91684.1"/>
    </source>
</evidence>
<evidence type="ECO:0000256" key="1">
    <source>
        <dbReference type="SAM" id="Phobius"/>
    </source>
</evidence>
<name>A0A1H7KYP4_HALLR</name>
<protein>
    <submittedName>
        <fullName evidence="2">Uncharacterized protein</fullName>
    </submittedName>
</protein>
<gene>
    <name evidence="2" type="ORF">SAMN04488691_102152</name>
</gene>
<dbReference type="OrthoDB" id="293452at2157"/>
<accession>A0A1H7KYP4</accession>
<feature type="transmembrane region" description="Helical" evidence="1">
    <location>
        <begin position="48"/>
        <end position="70"/>
    </location>
</feature>
<keyword evidence="1" id="KW-0472">Membrane</keyword>
<evidence type="ECO:0000313" key="3">
    <source>
        <dbReference type="Proteomes" id="UP000183894"/>
    </source>
</evidence>
<dbReference type="AlphaFoldDB" id="A0A1H7KYP4"/>